<dbReference type="SUPFAM" id="SSF51735">
    <property type="entry name" value="NAD(P)-binding Rossmann-fold domains"/>
    <property type="match status" value="1"/>
</dbReference>
<dbReference type="GO" id="GO:0032259">
    <property type="term" value="P:methylation"/>
    <property type="evidence" value="ECO:0007669"/>
    <property type="project" value="UniProtKB-KW"/>
</dbReference>
<comment type="caution">
    <text evidence="13">The sequence shown here is derived from an EMBL/GenBank/DDBJ whole genome shotgun (WGS) entry which is preliminary data.</text>
</comment>
<keyword evidence="14" id="KW-1185">Reference proteome</keyword>
<dbReference type="InterPro" id="IPR003043">
    <property type="entry name" value="Uropor_MeTrfase_CS"/>
</dbReference>
<dbReference type="Proteomes" id="UP000646478">
    <property type="component" value="Unassembled WGS sequence"/>
</dbReference>
<dbReference type="PANTHER" id="PTHR35330">
    <property type="entry name" value="SIROHEME BIOSYNTHESIS PROTEIN MET8"/>
    <property type="match status" value="1"/>
</dbReference>
<evidence type="ECO:0000313" key="13">
    <source>
        <dbReference type="EMBL" id="GGA80214.1"/>
    </source>
</evidence>
<keyword evidence="5" id="KW-0949">S-adenosyl-L-methionine</keyword>
<evidence type="ECO:0000256" key="6">
    <source>
        <dbReference type="ARBA" id="ARBA00023002"/>
    </source>
</evidence>
<name>A0A916S2T9_9HYPH</name>
<accession>A0A916S2T9</accession>
<dbReference type="SUPFAM" id="SSF53790">
    <property type="entry name" value="Tetrapyrrole methylase"/>
    <property type="match status" value="1"/>
</dbReference>
<dbReference type="InterPro" id="IPR036291">
    <property type="entry name" value="NAD(P)-bd_dom_sf"/>
</dbReference>
<evidence type="ECO:0000256" key="8">
    <source>
        <dbReference type="ARBA" id="ARBA00023244"/>
    </source>
</evidence>
<dbReference type="AlphaFoldDB" id="A0A916S2T9"/>
<evidence type="ECO:0000256" key="3">
    <source>
        <dbReference type="ARBA" id="ARBA00022603"/>
    </source>
</evidence>
<comment type="pathway">
    <text evidence="9">Porphyrin-containing compound metabolism; siroheme biosynthesis; precorrin-2 from uroporphyrinogen III: step 1/1.</text>
</comment>
<dbReference type="GO" id="GO:0019354">
    <property type="term" value="P:siroheme biosynthetic process"/>
    <property type="evidence" value="ECO:0007669"/>
    <property type="project" value="InterPro"/>
</dbReference>
<dbReference type="GO" id="GO:0008168">
    <property type="term" value="F:methyltransferase activity"/>
    <property type="evidence" value="ECO:0007669"/>
    <property type="project" value="UniProtKB-KW"/>
</dbReference>
<evidence type="ECO:0000256" key="10">
    <source>
        <dbReference type="ARBA" id="ARBA00047561"/>
    </source>
</evidence>
<dbReference type="NCBIfam" id="TIGR01470">
    <property type="entry name" value="cysG_Nterm"/>
    <property type="match status" value="1"/>
</dbReference>
<comment type="catalytic activity">
    <reaction evidence="10">
        <text>precorrin-2 + NAD(+) = sirohydrochlorin + NADH + 2 H(+)</text>
        <dbReference type="Rhea" id="RHEA:15613"/>
        <dbReference type="ChEBI" id="CHEBI:15378"/>
        <dbReference type="ChEBI" id="CHEBI:57540"/>
        <dbReference type="ChEBI" id="CHEBI:57945"/>
        <dbReference type="ChEBI" id="CHEBI:58351"/>
        <dbReference type="ChEBI" id="CHEBI:58827"/>
        <dbReference type="EC" id="1.3.1.76"/>
    </reaction>
</comment>
<dbReference type="EMBL" id="BMHH01000001">
    <property type="protein sequence ID" value="GGA80214.1"/>
    <property type="molecule type" value="Genomic_DNA"/>
</dbReference>
<dbReference type="GO" id="GO:0004325">
    <property type="term" value="F:ferrochelatase activity"/>
    <property type="evidence" value="ECO:0007669"/>
    <property type="project" value="InterPro"/>
</dbReference>
<dbReference type="PROSITE" id="PS00839">
    <property type="entry name" value="SUMT_1"/>
    <property type="match status" value="1"/>
</dbReference>
<dbReference type="InterPro" id="IPR019478">
    <property type="entry name" value="Sirohaem_synthase_dimer_dom"/>
</dbReference>
<dbReference type="FunFam" id="3.40.1010.10:FF:000001">
    <property type="entry name" value="Siroheme synthase"/>
    <property type="match status" value="1"/>
</dbReference>
<evidence type="ECO:0000259" key="12">
    <source>
        <dbReference type="Pfam" id="PF10414"/>
    </source>
</evidence>
<dbReference type="Gene3D" id="3.40.50.720">
    <property type="entry name" value="NAD(P)-binding Rossmann-like Domain"/>
    <property type="match status" value="1"/>
</dbReference>
<keyword evidence="3" id="KW-0489">Methyltransferase</keyword>
<dbReference type="InterPro" id="IPR014777">
    <property type="entry name" value="4pyrrole_Mease_sub1"/>
</dbReference>
<reference evidence="13" key="1">
    <citation type="journal article" date="2014" name="Int. J. Syst. Evol. Microbiol.">
        <title>Complete genome sequence of Corynebacterium casei LMG S-19264T (=DSM 44701T), isolated from a smear-ripened cheese.</title>
        <authorList>
            <consortium name="US DOE Joint Genome Institute (JGI-PGF)"/>
            <person name="Walter F."/>
            <person name="Albersmeier A."/>
            <person name="Kalinowski J."/>
            <person name="Ruckert C."/>
        </authorList>
    </citation>
    <scope>NUCLEOTIDE SEQUENCE</scope>
    <source>
        <strain evidence="13">CGMCC 1.15082</strain>
    </source>
</reference>
<keyword evidence="6" id="KW-0560">Oxidoreductase</keyword>
<evidence type="ECO:0008006" key="15">
    <source>
        <dbReference type="Google" id="ProtNLM"/>
    </source>
</evidence>
<dbReference type="Pfam" id="PF00590">
    <property type="entry name" value="TP_methylase"/>
    <property type="match status" value="1"/>
</dbReference>
<dbReference type="Gene3D" id="1.10.8.210">
    <property type="entry name" value="Sirohaem synthase, dimerisation domain"/>
    <property type="match status" value="1"/>
</dbReference>
<comment type="similarity">
    <text evidence="2">Belongs to the precorrin methyltransferase family.</text>
</comment>
<comment type="pathway">
    <text evidence="1">Porphyrin-containing compound metabolism; siroheme biosynthesis; sirohydrochlorin from precorrin-2: step 1/1.</text>
</comment>
<evidence type="ECO:0000256" key="4">
    <source>
        <dbReference type="ARBA" id="ARBA00022679"/>
    </source>
</evidence>
<evidence type="ECO:0000256" key="1">
    <source>
        <dbReference type="ARBA" id="ARBA00005010"/>
    </source>
</evidence>
<evidence type="ECO:0000256" key="7">
    <source>
        <dbReference type="ARBA" id="ARBA00023027"/>
    </source>
</evidence>
<evidence type="ECO:0000259" key="11">
    <source>
        <dbReference type="Pfam" id="PF00590"/>
    </source>
</evidence>
<evidence type="ECO:0000313" key="14">
    <source>
        <dbReference type="Proteomes" id="UP000646478"/>
    </source>
</evidence>
<organism evidence="13 14">
    <name type="scientific">Brucella endophytica</name>
    <dbReference type="NCBI Taxonomy" id="1963359"/>
    <lineage>
        <taxon>Bacteria</taxon>
        <taxon>Pseudomonadati</taxon>
        <taxon>Pseudomonadota</taxon>
        <taxon>Alphaproteobacteria</taxon>
        <taxon>Hyphomicrobiales</taxon>
        <taxon>Brucellaceae</taxon>
        <taxon>Brucella/Ochrobactrum group</taxon>
        <taxon>Brucella</taxon>
    </lineage>
</organism>
<keyword evidence="7" id="KW-0520">NAD</keyword>
<dbReference type="SUPFAM" id="SSF75615">
    <property type="entry name" value="Siroheme synthase middle domains-like"/>
    <property type="match status" value="1"/>
</dbReference>
<dbReference type="InterPro" id="IPR006367">
    <property type="entry name" value="Sirohaem_synthase_N"/>
</dbReference>
<proteinExistence type="inferred from homology"/>
<feature type="domain" description="Tetrapyrrole methylase" evidence="11">
    <location>
        <begin position="223"/>
        <end position="342"/>
    </location>
</feature>
<evidence type="ECO:0000256" key="2">
    <source>
        <dbReference type="ARBA" id="ARBA00005879"/>
    </source>
</evidence>
<dbReference type="InterPro" id="IPR000878">
    <property type="entry name" value="4pyrrol_Mease"/>
</dbReference>
<dbReference type="InterPro" id="IPR037115">
    <property type="entry name" value="Sirohaem_synt_dimer_dom_sf"/>
</dbReference>
<evidence type="ECO:0000256" key="5">
    <source>
        <dbReference type="ARBA" id="ARBA00022691"/>
    </source>
</evidence>
<keyword evidence="8" id="KW-0627">Porphyrin biosynthesis</keyword>
<gene>
    <name evidence="13" type="ORF">GCM10011491_04380</name>
</gene>
<dbReference type="InterPro" id="IPR028161">
    <property type="entry name" value="Met8-like"/>
</dbReference>
<sequence>MASDSASLSVFPAFFRVQNKVVVVVGDGEEALNKARLLGQTNATIRVVAPHPALALARYIADHGLDHIGEAFAPSHISGAKLVFVATGEEERDAAIAAEARRQRIPVNVVDRPELCDFLTPAIVNRAPLAIAIGSEGTGPVLTQMIRARIDAALSPRLGALARFAESYRPAVEKLLAKGVARRMFWRTFFSGAVASGIERGDEPAAHAAARSLLEAETPQGYVWLVGAGPGAEDLLTLRAQRVLMEADVIVHDTGVPDSVIAMGRRDAERIAVGSRKGCRARSREAGALLVQLAGEGKRVARLKSGDLFLSSRAGEEMATLQAAGIGAEIVPGISLAFTAVSPAAARDIHAPHSEGLTT</sequence>
<dbReference type="Gene3D" id="3.30.160.110">
    <property type="entry name" value="Siroheme synthase, domain 2"/>
    <property type="match status" value="1"/>
</dbReference>
<reference evidence="13" key="2">
    <citation type="submission" date="2020-09" db="EMBL/GenBank/DDBJ databases">
        <authorList>
            <person name="Sun Q."/>
            <person name="Zhou Y."/>
        </authorList>
    </citation>
    <scope>NUCLEOTIDE SEQUENCE</scope>
    <source>
        <strain evidence="13">CGMCC 1.15082</strain>
    </source>
</reference>
<dbReference type="Pfam" id="PF13241">
    <property type="entry name" value="NAD_binding_7"/>
    <property type="match status" value="1"/>
</dbReference>
<dbReference type="Pfam" id="PF10414">
    <property type="entry name" value="CysG_dimeriser"/>
    <property type="match status" value="1"/>
</dbReference>
<feature type="domain" description="Sirohaem synthase dimerisation" evidence="12">
    <location>
        <begin position="157"/>
        <end position="214"/>
    </location>
</feature>
<evidence type="ECO:0000256" key="9">
    <source>
        <dbReference type="ARBA" id="ARBA00025705"/>
    </source>
</evidence>
<protein>
    <recommendedName>
        <fullName evidence="15">Precorrin-2 dehydrogenase</fullName>
    </recommendedName>
</protein>
<keyword evidence="4" id="KW-0808">Transferase</keyword>
<dbReference type="PANTHER" id="PTHR35330:SF1">
    <property type="entry name" value="SIROHEME BIOSYNTHESIS PROTEIN MET8"/>
    <property type="match status" value="1"/>
</dbReference>
<dbReference type="Gene3D" id="3.40.1010.10">
    <property type="entry name" value="Cobalt-precorrin-4 Transmethylase, Domain 1"/>
    <property type="match status" value="1"/>
</dbReference>
<dbReference type="GO" id="GO:0043115">
    <property type="term" value="F:precorrin-2 dehydrogenase activity"/>
    <property type="evidence" value="ECO:0007669"/>
    <property type="project" value="UniProtKB-EC"/>
</dbReference>
<dbReference type="InterPro" id="IPR035996">
    <property type="entry name" value="4pyrrol_Methylase_sf"/>
</dbReference>